<dbReference type="RefSeq" id="WP_125016844.1">
    <property type="nucleotide sequence ID" value="NZ_QWEZ01000002.1"/>
</dbReference>
<dbReference type="Pfam" id="PF03916">
    <property type="entry name" value="NrfD"/>
    <property type="match status" value="1"/>
</dbReference>
<accession>A0A3P3VKE6</accession>
<feature type="transmembrane region" description="Helical" evidence="7">
    <location>
        <begin position="123"/>
        <end position="142"/>
    </location>
</feature>
<comment type="similarity">
    <text evidence="2">Belongs to the NrfD family.</text>
</comment>
<dbReference type="GO" id="GO:0005886">
    <property type="term" value="C:plasma membrane"/>
    <property type="evidence" value="ECO:0007669"/>
    <property type="project" value="UniProtKB-SubCell"/>
</dbReference>
<dbReference type="InterPro" id="IPR005614">
    <property type="entry name" value="NrfD-like"/>
</dbReference>
<evidence type="ECO:0000256" key="2">
    <source>
        <dbReference type="ARBA" id="ARBA00008929"/>
    </source>
</evidence>
<comment type="caution">
    <text evidence="8">The sequence shown here is derived from an EMBL/GenBank/DDBJ whole genome shotgun (WGS) entry which is preliminary data.</text>
</comment>
<comment type="subcellular location">
    <subcellularLocation>
        <location evidence="1">Cell membrane</location>
        <topology evidence="1">Multi-pass membrane protein</topology>
    </subcellularLocation>
</comment>
<dbReference type="PANTHER" id="PTHR34856:SF2">
    <property type="entry name" value="PROTEIN NRFD"/>
    <property type="match status" value="1"/>
</dbReference>
<feature type="transmembrane region" description="Helical" evidence="7">
    <location>
        <begin position="333"/>
        <end position="355"/>
    </location>
</feature>
<sequence length="421" mass="47173">METIAFAGLDINKVSIKKMFFNKAMLLAYFLLFVAVIGLYQVFDLRYFGATLNSHSAGMDPTSPELKEAMRQAIFGSVGEINRNLPWTALISNYMFMLYTGSGIIFLVALAELMKVKAVEKVAVGYMVVGVSMVFAGLFTITTDLHVLNGQWLFLTPNTESAIWMMMPLYLVYIPFVLFEIYLLLTNKRALARRLALVIVLMSIGIDFIEYYIQASLFAMNTARHLWTEFPALTFYFIVSSFVAALGVMGVYTFLVHRSKSEYQPLMDLVRHALFVAIILLGVFEFIAYMSVDEDWTNLILFGPFSSLYFVGYVLFTFVLSLLFIVKPGKPMLTVVASIFVILGGYIGRIIFVYGGNAVPMSNRFGTGFEKKDMYGVTESFIYSSPHLGEVLIVLGSVGVALITYKLFDGLFSVGISRDHS</sequence>
<evidence type="ECO:0000256" key="5">
    <source>
        <dbReference type="ARBA" id="ARBA00022989"/>
    </source>
</evidence>
<keyword evidence="3" id="KW-1003">Cell membrane</keyword>
<dbReference type="PANTHER" id="PTHR34856">
    <property type="entry name" value="PROTEIN NRFD"/>
    <property type="match status" value="1"/>
</dbReference>
<organism evidence="8 9">
    <name type="scientific">Aestuariirhabdus litorea</name>
    <dbReference type="NCBI Taxonomy" id="2528527"/>
    <lineage>
        <taxon>Bacteria</taxon>
        <taxon>Pseudomonadati</taxon>
        <taxon>Pseudomonadota</taxon>
        <taxon>Gammaproteobacteria</taxon>
        <taxon>Oceanospirillales</taxon>
        <taxon>Aestuariirhabdaceae</taxon>
        <taxon>Aestuariirhabdus</taxon>
    </lineage>
</organism>
<evidence type="ECO:0000256" key="3">
    <source>
        <dbReference type="ARBA" id="ARBA00022475"/>
    </source>
</evidence>
<feature type="transmembrane region" description="Helical" evidence="7">
    <location>
        <begin position="391"/>
        <end position="408"/>
    </location>
</feature>
<feature type="transmembrane region" description="Helical" evidence="7">
    <location>
        <begin position="195"/>
        <end position="213"/>
    </location>
</feature>
<keyword evidence="6 7" id="KW-0472">Membrane</keyword>
<keyword evidence="5 7" id="KW-1133">Transmembrane helix</keyword>
<keyword evidence="4 7" id="KW-0812">Transmembrane</keyword>
<feature type="transmembrane region" description="Helical" evidence="7">
    <location>
        <begin position="269"/>
        <end position="288"/>
    </location>
</feature>
<name>A0A3P3VKE6_9GAMM</name>
<gene>
    <name evidence="8" type="ORF">D0544_13100</name>
</gene>
<keyword evidence="9" id="KW-1185">Reference proteome</keyword>
<feature type="transmembrane region" description="Helical" evidence="7">
    <location>
        <begin position="162"/>
        <end position="183"/>
    </location>
</feature>
<feature type="transmembrane region" description="Helical" evidence="7">
    <location>
        <begin position="233"/>
        <end position="257"/>
    </location>
</feature>
<proteinExistence type="inferred from homology"/>
<feature type="transmembrane region" description="Helical" evidence="7">
    <location>
        <begin position="20"/>
        <end position="43"/>
    </location>
</feature>
<dbReference type="EMBL" id="QWEZ01000002">
    <property type="protein sequence ID" value="RRJ82787.1"/>
    <property type="molecule type" value="Genomic_DNA"/>
</dbReference>
<evidence type="ECO:0000313" key="9">
    <source>
        <dbReference type="Proteomes" id="UP000280792"/>
    </source>
</evidence>
<evidence type="ECO:0000256" key="7">
    <source>
        <dbReference type="SAM" id="Phobius"/>
    </source>
</evidence>
<evidence type="ECO:0000256" key="6">
    <source>
        <dbReference type="ARBA" id="ARBA00023136"/>
    </source>
</evidence>
<evidence type="ECO:0000256" key="4">
    <source>
        <dbReference type="ARBA" id="ARBA00022692"/>
    </source>
</evidence>
<evidence type="ECO:0000313" key="8">
    <source>
        <dbReference type="EMBL" id="RRJ82787.1"/>
    </source>
</evidence>
<dbReference type="Proteomes" id="UP000280792">
    <property type="component" value="Unassembled WGS sequence"/>
</dbReference>
<feature type="transmembrane region" description="Helical" evidence="7">
    <location>
        <begin position="91"/>
        <end position="111"/>
    </location>
</feature>
<evidence type="ECO:0000256" key="1">
    <source>
        <dbReference type="ARBA" id="ARBA00004651"/>
    </source>
</evidence>
<reference evidence="8 9" key="1">
    <citation type="submission" date="2018-08" db="EMBL/GenBank/DDBJ databases">
        <authorList>
            <person name="Khan S.A."/>
        </authorList>
    </citation>
    <scope>NUCLEOTIDE SEQUENCE [LARGE SCALE GENOMIC DNA]</scope>
    <source>
        <strain evidence="8 9">GTF-13</strain>
    </source>
</reference>
<feature type="transmembrane region" description="Helical" evidence="7">
    <location>
        <begin position="308"/>
        <end position="326"/>
    </location>
</feature>
<dbReference type="InterPro" id="IPR052049">
    <property type="entry name" value="Electron_transfer_protein"/>
</dbReference>
<dbReference type="AlphaFoldDB" id="A0A3P3VKE6"/>
<protein>
    <submittedName>
        <fullName evidence="8">Polysulfide reductase</fullName>
    </submittedName>
</protein>
<reference evidence="8 9" key="2">
    <citation type="submission" date="2018-12" db="EMBL/GenBank/DDBJ databases">
        <title>Simiduia agarivorans gen. nov., sp. nov., a marine, agarolytic bacterium isolated from shallow coastal water from Keelung, Taiwan.</title>
        <authorList>
            <person name="Shieh W.Y."/>
        </authorList>
    </citation>
    <scope>NUCLEOTIDE SEQUENCE [LARGE SCALE GENOMIC DNA]</scope>
    <source>
        <strain evidence="8 9">GTF-13</strain>
    </source>
</reference>